<dbReference type="Gene3D" id="1.10.340.30">
    <property type="entry name" value="Hypothetical protein, domain 2"/>
    <property type="match status" value="1"/>
</dbReference>
<dbReference type="GO" id="GO:0006284">
    <property type="term" value="P:base-excision repair"/>
    <property type="evidence" value="ECO:0007669"/>
    <property type="project" value="InterPro"/>
</dbReference>
<sequence length="225" mass="25730">MLSFSRFIEQAQAQHADYDLRFKHISKAKSAKQLAAIPDDRWLSVLSQCVFQSGFNWTVVANKWPRFEEVFLGFDVIDLVMQPDEFYERLMQETGIIRHHAKIKAVHENAIFFHDLIQSHGSVGQYFSAWKPEDYADNLREFRKRSNRGGGRTGQVFLRAMGVDTLMFSNDMLQALISTGVIEAAPSSKASWAKLQATMDRWREETGLGLSEISQILAWSVGPRK</sequence>
<dbReference type="InterPro" id="IPR011257">
    <property type="entry name" value="DNA_glycosylase"/>
</dbReference>
<dbReference type="SUPFAM" id="SSF48150">
    <property type="entry name" value="DNA-glycosylase"/>
    <property type="match status" value="1"/>
</dbReference>
<organism evidence="1">
    <name type="scientific">hydrothermal vent metagenome</name>
    <dbReference type="NCBI Taxonomy" id="652676"/>
    <lineage>
        <taxon>unclassified sequences</taxon>
        <taxon>metagenomes</taxon>
        <taxon>ecological metagenomes</taxon>
    </lineage>
</organism>
<keyword evidence="1" id="KW-0326">Glycosidase</keyword>
<dbReference type="GO" id="GO:0008725">
    <property type="term" value="F:DNA-3-methyladenine glycosylase activity"/>
    <property type="evidence" value="ECO:0007669"/>
    <property type="project" value="UniProtKB-EC"/>
</dbReference>
<dbReference type="EMBL" id="CZQC01000044">
    <property type="protein sequence ID" value="CUS41514.1"/>
    <property type="molecule type" value="Genomic_DNA"/>
</dbReference>
<accession>A0A160TED5</accession>
<dbReference type="Pfam" id="PF03352">
    <property type="entry name" value="Adenine_glyco"/>
    <property type="match status" value="1"/>
</dbReference>
<reference evidence="1" key="1">
    <citation type="submission" date="2015-10" db="EMBL/GenBank/DDBJ databases">
        <authorList>
            <person name="Gilbert D.G."/>
        </authorList>
    </citation>
    <scope>NUCLEOTIDE SEQUENCE</scope>
</reference>
<protein>
    <submittedName>
        <fullName evidence="1">DNA-3-methyladenine glycosylase</fullName>
        <ecNumber evidence="1">3.2.2.20</ecNumber>
    </submittedName>
</protein>
<proteinExistence type="predicted"/>
<keyword evidence="1" id="KW-0378">Hydrolase</keyword>
<gene>
    <name evidence="1" type="ORF">MGWOODY_Tha1980</name>
</gene>
<dbReference type="InterPro" id="IPR005019">
    <property type="entry name" value="Adenine_glyco"/>
</dbReference>
<dbReference type="InterPro" id="IPR052891">
    <property type="entry name" value="DNA-3mA_glycosylase"/>
</dbReference>
<name>A0A160TED5_9ZZZZ</name>
<evidence type="ECO:0000313" key="1">
    <source>
        <dbReference type="EMBL" id="CUS41514.1"/>
    </source>
</evidence>
<dbReference type="EC" id="3.2.2.20" evidence="1"/>
<dbReference type="PANTHER" id="PTHR30037:SF3">
    <property type="entry name" value="BLR0857 PROTEIN"/>
    <property type="match status" value="1"/>
</dbReference>
<dbReference type="PANTHER" id="PTHR30037">
    <property type="entry name" value="DNA-3-METHYLADENINE GLYCOSYLASE 1"/>
    <property type="match status" value="1"/>
</dbReference>
<dbReference type="AlphaFoldDB" id="A0A160TED5"/>